<name>A0A916ZMC0_9SPHN</name>
<evidence type="ECO:0000259" key="3">
    <source>
        <dbReference type="Pfam" id="PF25876"/>
    </source>
</evidence>
<dbReference type="Gene3D" id="2.40.420.20">
    <property type="match status" value="1"/>
</dbReference>
<dbReference type="Proteomes" id="UP000635071">
    <property type="component" value="Unassembled WGS sequence"/>
</dbReference>
<dbReference type="Gene3D" id="1.10.287.470">
    <property type="entry name" value="Helix hairpin bin"/>
    <property type="match status" value="1"/>
</dbReference>
<evidence type="ECO:0000259" key="5">
    <source>
        <dbReference type="Pfam" id="PF25944"/>
    </source>
</evidence>
<evidence type="ECO:0000313" key="8">
    <source>
        <dbReference type="Proteomes" id="UP000635071"/>
    </source>
</evidence>
<proteinExistence type="inferred from homology"/>
<comment type="subcellular location">
    <subcellularLocation>
        <location evidence="1">Cell envelope</location>
    </subcellularLocation>
</comment>
<evidence type="ECO:0000313" key="7">
    <source>
        <dbReference type="EMBL" id="GGE03287.1"/>
    </source>
</evidence>
<evidence type="ECO:0000259" key="4">
    <source>
        <dbReference type="Pfam" id="PF25917"/>
    </source>
</evidence>
<dbReference type="AlphaFoldDB" id="A0A916ZMC0"/>
<dbReference type="InterPro" id="IPR058624">
    <property type="entry name" value="MdtA-like_HH"/>
</dbReference>
<gene>
    <name evidence="7" type="ORF">GCM10011529_07180</name>
</gene>
<feature type="domain" description="Multidrug resistance protein MdtA-like beta-barrel" evidence="5">
    <location>
        <begin position="232"/>
        <end position="312"/>
    </location>
</feature>
<evidence type="ECO:0000259" key="6">
    <source>
        <dbReference type="Pfam" id="PF25967"/>
    </source>
</evidence>
<evidence type="ECO:0000256" key="2">
    <source>
        <dbReference type="ARBA" id="ARBA00009477"/>
    </source>
</evidence>
<dbReference type="InterPro" id="IPR058627">
    <property type="entry name" value="MdtA-like_C"/>
</dbReference>
<dbReference type="GO" id="GO:0022857">
    <property type="term" value="F:transmembrane transporter activity"/>
    <property type="evidence" value="ECO:0007669"/>
    <property type="project" value="InterPro"/>
</dbReference>
<accession>A0A916ZMC0</accession>
<feature type="domain" description="Multidrug resistance protein MdtA-like C-terminal permuted SH3" evidence="6">
    <location>
        <begin position="319"/>
        <end position="378"/>
    </location>
</feature>
<feature type="domain" description="Multidrug resistance protein MdtA-like barrel-sandwich hybrid" evidence="4">
    <location>
        <begin position="83"/>
        <end position="222"/>
    </location>
</feature>
<dbReference type="Gene3D" id="2.40.50.100">
    <property type="match status" value="1"/>
</dbReference>
<dbReference type="Gene3D" id="2.40.30.170">
    <property type="match status" value="1"/>
</dbReference>
<reference evidence="7" key="2">
    <citation type="submission" date="2020-09" db="EMBL/GenBank/DDBJ databases">
        <authorList>
            <person name="Sun Q."/>
            <person name="Zhou Y."/>
        </authorList>
    </citation>
    <scope>NUCLEOTIDE SEQUENCE</scope>
    <source>
        <strain evidence="7">CGMCC 1.15519</strain>
    </source>
</reference>
<protein>
    <submittedName>
        <fullName evidence="7">MexE family multidrug efflux RND transporter periplasmic adaptor subunit</fullName>
    </submittedName>
</protein>
<dbReference type="Pfam" id="PF25967">
    <property type="entry name" value="RND-MFP_C"/>
    <property type="match status" value="1"/>
</dbReference>
<dbReference type="SUPFAM" id="SSF111369">
    <property type="entry name" value="HlyD-like secretion proteins"/>
    <property type="match status" value="1"/>
</dbReference>
<sequence length="419" mass="44024">MNMTVQSDFSRAIDRARRRPNRVGVAIILGTTALIAIGAAKLAGSAAPAQAALPPPGVTVAVPLVRQVNEWDDYIGRFAPSKSVEIRPRVSGALTGIFFTDGEIVRQGQLLFRIDARPFAAALAEAKARESSALSSVQLAHSALARATRLIADEAVSAEEIDTLRAALRAAEAAVGAARAQVTARALDVEFTEVRSPITGRISDRRADIGNLVAGGEANSATLLTTVYALDPIYFSFDGSEALYLKAHRGGDATNDRVEIQLQDETGYRWKGRVDFSDNRIDPGAGTIRGRAIIANPGYFLTPGMFGNMRLASGPTRSALLVPDSAIGTDQARKTVQVVGADNIVAIHPVVLGPVIEGLRIVRSGLKPTDRVIVQGMQNAIPGAPVTPKTTTAAASADDTMTLDSTAPIAAQATFAAAR</sequence>
<dbReference type="Pfam" id="PF25876">
    <property type="entry name" value="HH_MFP_RND"/>
    <property type="match status" value="1"/>
</dbReference>
<keyword evidence="8" id="KW-1185">Reference proteome</keyword>
<dbReference type="GO" id="GO:0030313">
    <property type="term" value="C:cell envelope"/>
    <property type="evidence" value="ECO:0007669"/>
    <property type="project" value="UniProtKB-SubCell"/>
</dbReference>
<dbReference type="NCBIfam" id="TIGR01730">
    <property type="entry name" value="RND_mfp"/>
    <property type="match status" value="1"/>
</dbReference>
<organism evidence="7 8">
    <name type="scientific">Sandarakinorhabdus glacialis</name>
    <dbReference type="NCBI Taxonomy" id="1614636"/>
    <lineage>
        <taxon>Bacteria</taxon>
        <taxon>Pseudomonadati</taxon>
        <taxon>Pseudomonadota</taxon>
        <taxon>Alphaproteobacteria</taxon>
        <taxon>Sphingomonadales</taxon>
        <taxon>Sphingosinicellaceae</taxon>
        <taxon>Sandarakinorhabdus</taxon>
    </lineage>
</organism>
<dbReference type="PANTHER" id="PTHR30158:SF10">
    <property type="entry name" value="CATION EFFLUX PUMP"/>
    <property type="match status" value="1"/>
</dbReference>
<evidence type="ECO:0000256" key="1">
    <source>
        <dbReference type="ARBA" id="ARBA00004196"/>
    </source>
</evidence>
<comment type="similarity">
    <text evidence="2">Belongs to the membrane fusion protein (MFP) (TC 8.A.1) family.</text>
</comment>
<dbReference type="InterPro" id="IPR006143">
    <property type="entry name" value="RND_pump_MFP"/>
</dbReference>
<dbReference type="GO" id="GO:0005886">
    <property type="term" value="C:plasma membrane"/>
    <property type="evidence" value="ECO:0007669"/>
    <property type="project" value="TreeGrafter"/>
</dbReference>
<dbReference type="InterPro" id="IPR058626">
    <property type="entry name" value="MdtA-like_b-barrel"/>
</dbReference>
<dbReference type="InterPro" id="IPR058625">
    <property type="entry name" value="MdtA-like_BSH"/>
</dbReference>
<dbReference type="Pfam" id="PF25944">
    <property type="entry name" value="Beta-barrel_RND"/>
    <property type="match status" value="1"/>
</dbReference>
<reference evidence="7" key="1">
    <citation type="journal article" date="2014" name="Int. J. Syst. Evol. Microbiol.">
        <title>Complete genome sequence of Corynebacterium casei LMG S-19264T (=DSM 44701T), isolated from a smear-ripened cheese.</title>
        <authorList>
            <consortium name="US DOE Joint Genome Institute (JGI-PGF)"/>
            <person name="Walter F."/>
            <person name="Albersmeier A."/>
            <person name="Kalinowski J."/>
            <person name="Ruckert C."/>
        </authorList>
    </citation>
    <scope>NUCLEOTIDE SEQUENCE</scope>
    <source>
        <strain evidence="7">CGMCC 1.15519</strain>
    </source>
</reference>
<dbReference type="RefSeq" id="WP_188761558.1">
    <property type="nucleotide sequence ID" value="NZ_BMJM01000002.1"/>
</dbReference>
<dbReference type="GO" id="GO:0046677">
    <property type="term" value="P:response to antibiotic"/>
    <property type="evidence" value="ECO:0007669"/>
    <property type="project" value="TreeGrafter"/>
</dbReference>
<dbReference type="Pfam" id="PF25917">
    <property type="entry name" value="BSH_RND"/>
    <property type="match status" value="1"/>
</dbReference>
<dbReference type="FunFam" id="2.40.420.20:FF:000001">
    <property type="entry name" value="Efflux RND transporter periplasmic adaptor subunit"/>
    <property type="match status" value="1"/>
</dbReference>
<dbReference type="PANTHER" id="PTHR30158">
    <property type="entry name" value="ACRA/E-RELATED COMPONENT OF DRUG EFFLUX TRANSPORTER"/>
    <property type="match status" value="1"/>
</dbReference>
<dbReference type="EMBL" id="BMJM01000002">
    <property type="protein sequence ID" value="GGE03287.1"/>
    <property type="molecule type" value="Genomic_DNA"/>
</dbReference>
<comment type="caution">
    <text evidence="7">The sequence shown here is derived from an EMBL/GenBank/DDBJ whole genome shotgun (WGS) entry which is preliminary data.</text>
</comment>
<feature type="domain" description="Multidrug resistance protein MdtA-like alpha-helical hairpin" evidence="3">
    <location>
        <begin position="123"/>
        <end position="189"/>
    </location>
</feature>